<feature type="domain" description="DUF6542" evidence="3">
    <location>
        <begin position="74"/>
        <end position="190"/>
    </location>
</feature>
<organism evidence="4">
    <name type="scientific">Kitasatospora sp. CMC57</name>
    <dbReference type="NCBI Taxonomy" id="3231513"/>
    <lineage>
        <taxon>Bacteria</taxon>
        <taxon>Bacillati</taxon>
        <taxon>Actinomycetota</taxon>
        <taxon>Actinomycetes</taxon>
        <taxon>Kitasatosporales</taxon>
        <taxon>Streptomycetaceae</taxon>
        <taxon>Kitasatospora</taxon>
    </lineage>
</organism>
<name>A0AB33JT75_9ACTN</name>
<feature type="transmembrane region" description="Helical" evidence="2">
    <location>
        <begin position="104"/>
        <end position="123"/>
    </location>
</feature>
<reference evidence="4" key="1">
    <citation type="submission" date="2024-07" db="EMBL/GenBank/DDBJ databases">
        <title>Complete genome sequences of cellulolytic bacteria, Kitasatospora sp. CMC57 and Streptomyces sp. CMC78, isolated from Japanese agricultural soil.</title>
        <authorList>
            <person name="Hashimoto T."/>
            <person name="Ito M."/>
            <person name="Iwamoto M."/>
            <person name="Fukahori D."/>
            <person name="Shoda T."/>
            <person name="Sakoda M."/>
            <person name="Morohoshi T."/>
            <person name="Mitsuboshi M."/>
            <person name="Nishizawa T."/>
        </authorList>
    </citation>
    <scope>NUCLEOTIDE SEQUENCE</scope>
    <source>
        <strain evidence="4">CMC57</strain>
    </source>
</reference>
<dbReference type="AlphaFoldDB" id="A0AB33JT75"/>
<dbReference type="Pfam" id="PF20177">
    <property type="entry name" value="DUF6542"/>
    <property type="match status" value="1"/>
</dbReference>
<dbReference type="EMBL" id="AP035881">
    <property type="protein sequence ID" value="BFP46242.1"/>
    <property type="molecule type" value="Genomic_DNA"/>
</dbReference>
<feature type="region of interest" description="Disordered" evidence="1">
    <location>
        <begin position="1"/>
        <end position="49"/>
    </location>
</feature>
<keyword evidence="2" id="KW-1133">Transmembrane helix</keyword>
<evidence type="ECO:0000259" key="3">
    <source>
        <dbReference type="Pfam" id="PF20177"/>
    </source>
</evidence>
<accession>A0AB33JT75</accession>
<protein>
    <recommendedName>
        <fullName evidence="3">DUF6542 domain-containing protein</fullName>
    </recommendedName>
</protein>
<evidence type="ECO:0000256" key="2">
    <source>
        <dbReference type="SAM" id="Phobius"/>
    </source>
</evidence>
<feature type="compositionally biased region" description="Low complexity" evidence="1">
    <location>
        <begin position="27"/>
        <end position="49"/>
    </location>
</feature>
<feature type="transmembrane region" description="Helical" evidence="2">
    <location>
        <begin position="72"/>
        <end position="92"/>
    </location>
</feature>
<evidence type="ECO:0000313" key="4">
    <source>
        <dbReference type="EMBL" id="BFP46242.1"/>
    </source>
</evidence>
<sequence>MAMIGPYVGRVEQSTRTQPPGPRRRPPAGAGRAAVPGPASPPDARTAAPKLRLPLRLPQQWRSRSKARSGPPARLTAIGTGVLALVATLAAAAVDRLLFDDLGVLFGLGFLVVCFQLAVRVRLADLPAAPISGPIAFALALVCFAPGSASGVTGQVVALASGLALRAGWLFTGTGLAVVIVAARFLAQRHIRRSRAS</sequence>
<proteinExistence type="predicted"/>
<gene>
    <name evidence="4" type="ORF">KCMC57_26100</name>
</gene>
<keyword evidence="2" id="KW-0812">Transmembrane</keyword>
<feature type="transmembrane region" description="Helical" evidence="2">
    <location>
        <begin position="135"/>
        <end position="161"/>
    </location>
</feature>
<feature type="transmembrane region" description="Helical" evidence="2">
    <location>
        <begin position="167"/>
        <end position="187"/>
    </location>
</feature>
<evidence type="ECO:0000256" key="1">
    <source>
        <dbReference type="SAM" id="MobiDB-lite"/>
    </source>
</evidence>
<keyword evidence="2" id="KW-0472">Membrane</keyword>
<dbReference type="InterPro" id="IPR046672">
    <property type="entry name" value="DUF6542"/>
</dbReference>